<dbReference type="Proteomes" id="UP000756346">
    <property type="component" value="Unassembled WGS sequence"/>
</dbReference>
<feature type="compositionally biased region" description="Polar residues" evidence="1">
    <location>
        <begin position="531"/>
        <end position="541"/>
    </location>
</feature>
<feature type="region of interest" description="Disordered" evidence="1">
    <location>
        <begin position="126"/>
        <end position="162"/>
    </location>
</feature>
<feature type="region of interest" description="Disordered" evidence="1">
    <location>
        <begin position="1"/>
        <end position="62"/>
    </location>
</feature>
<feature type="compositionally biased region" description="Low complexity" evidence="1">
    <location>
        <begin position="329"/>
        <end position="341"/>
    </location>
</feature>
<organism evidence="2 3">
    <name type="scientific">Microdochium trichocladiopsis</name>
    <dbReference type="NCBI Taxonomy" id="1682393"/>
    <lineage>
        <taxon>Eukaryota</taxon>
        <taxon>Fungi</taxon>
        <taxon>Dikarya</taxon>
        <taxon>Ascomycota</taxon>
        <taxon>Pezizomycotina</taxon>
        <taxon>Sordariomycetes</taxon>
        <taxon>Xylariomycetidae</taxon>
        <taxon>Xylariales</taxon>
        <taxon>Microdochiaceae</taxon>
        <taxon>Microdochium</taxon>
    </lineage>
</organism>
<dbReference type="EMBL" id="JAGTJQ010000001">
    <property type="protein sequence ID" value="KAH7040550.1"/>
    <property type="molecule type" value="Genomic_DNA"/>
</dbReference>
<feature type="region of interest" description="Disordered" evidence="1">
    <location>
        <begin position="183"/>
        <end position="345"/>
    </location>
</feature>
<evidence type="ECO:0000313" key="3">
    <source>
        <dbReference type="Proteomes" id="UP000756346"/>
    </source>
</evidence>
<dbReference type="OrthoDB" id="3903267at2759"/>
<feature type="region of interest" description="Disordered" evidence="1">
    <location>
        <begin position="486"/>
        <end position="560"/>
    </location>
</feature>
<dbReference type="RefSeq" id="XP_046018605.1">
    <property type="nucleotide sequence ID" value="XM_046152315.1"/>
</dbReference>
<feature type="compositionally biased region" description="Basic and acidic residues" evidence="1">
    <location>
        <begin position="140"/>
        <end position="162"/>
    </location>
</feature>
<accession>A0A9P8YHU4</accession>
<proteinExistence type="predicted"/>
<evidence type="ECO:0000256" key="1">
    <source>
        <dbReference type="SAM" id="MobiDB-lite"/>
    </source>
</evidence>
<name>A0A9P8YHU4_9PEZI</name>
<reference evidence="2" key="1">
    <citation type="journal article" date="2021" name="Nat. Commun.">
        <title>Genetic determinants of endophytism in the Arabidopsis root mycobiome.</title>
        <authorList>
            <person name="Mesny F."/>
            <person name="Miyauchi S."/>
            <person name="Thiergart T."/>
            <person name="Pickel B."/>
            <person name="Atanasova L."/>
            <person name="Karlsson M."/>
            <person name="Huettel B."/>
            <person name="Barry K.W."/>
            <person name="Haridas S."/>
            <person name="Chen C."/>
            <person name="Bauer D."/>
            <person name="Andreopoulos W."/>
            <person name="Pangilinan J."/>
            <person name="LaButti K."/>
            <person name="Riley R."/>
            <person name="Lipzen A."/>
            <person name="Clum A."/>
            <person name="Drula E."/>
            <person name="Henrissat B."/>
            <person name="Kohler A."/>
            <person name="Grigoriev I.V."/>
            <person name="Martin F.M."/>
            <person name="Hacquard S."/>
        </authorList>
    </citation>
    <scope>NUCLEOTIDE SEQUENCE</scope>
    <source>
        <strain evidence="2">MPI-CAGE-CH-0230</strain>
    </source>
</reference>
<gene>
    <name evidence="2" type="ORF">B0I36DRAFT_310970</name>
</gene>
<dbReference type="AlphaFoldDB" id="A0A9P8YHU4"/>
<comment type="caution">
    <text evidence="2">The sequence shown here is derived from an EMBL/GenBank/DDBJ whole genome shotgun (WGS) entry which is preliminary data.</text>
</comment>
<feature type="compositionally biased region" description="Basic and acidic residues" evidence="1">
    <location>
        <begin position="276"/>
        <end position="288"/>
    </location>
</feature>
<dbReference type="GeneID" id="70181861"/>
<feature type="region of interest" description="Disordered" evidence="1">
    <location>
        <begin position="438"/>
        <end position="472"/>
    </location>
</feature>
<keyword evidence="3" id="KW-1185">Reference proteome</keyword>
<feature type="compositionally biased region" description="Polar residues" evidence="1">
    <location>
        <begin position="438"/>
        <end position="449"/>
    </location>
</feature>
<feature type="compositionally biased region" description="Low complexity" evidence="1">
    <location>
        <begin position="1"/>
        <end position="19"/>
    </location>
</feature>
<feature type="compositionally biased region" description="Basic and acidic residues" evidence="1">
    <location>
        <begin position="543"/>
        <end position="552"/>
    </location>
</feature>
<sequence length="560" mass="60499">MAPTKKPAQAKAKTPASAARSKHARGASTSNSSPNKRAENWNFTHIPPDASQRTGNGRQKGRDLVSWARPRMMEQAMLHLVYEATTRNIRLPWDNIAHRLHPGLSGNALLQRFQRLRRELIAEGHLVPPLPGRGNSNTDPEVRGFTRLDRDGPDLETTRPVRFDEPWLAPMFNLPDAGKLVHNQTSSRKATKDATAFQLGSDEDSDSEEQDFDALDPDDGAGDDSEEDEDDGEDEEDEDDKAFKNSRRASTSRRQSIRSQKKKSYAEFDSDDEQETSNKKKSTPDRRNRAGSSSPLVRRRNGPGRRSTMSSTTQPSVQPAGNINLANIPQNPGSGSGQPSSAMPITFSYNHDGSFSFHGLNADGLPGQSIRIPPVGSAPTVAAPGNIPQEALLAMYQQMLNAQQNLAASGQPAAFHGLQAASGDRPSIFTAQHFGIATPSSSANQSANLPSGDITMGGMGASQADAGGKSSLNPEQHRLAMAILNQSGGDGSKTPVRRSQRNHQNPADNGVQDTVVVKTEDGPNEDAPGEPNTTASKNVPSLNKEKTIRESREEDDMDES</sequence>
<evidence type="ECO:0000313" key="2">
    <source>
        <dbReference type="EMBL" id="KAH7040550.1"/>
    </source>
</evidence>
<feature type="compositionally biased region" description="Acidic residues" evidence="1">
    <location>
        <begin position="201"/>
        <end position="240"/>
    </location>
</feature>
<protein>
    <submittedName>
        <fullName evidence="2">Uncharacterized protein</fullName>
    </submittedName>
</protein>
<feature type="compositionally biased region" description="Polar residues" evidence="1">
    <location>
        <begin position="307"/>
        <end position="328"/>
    </location>
</feature>
<feature type="compositionally biased region" description="Basic residues" evidence="1">
    <location>
        <begin position="244"/>
        <end position="263"/>
    </location>
</feature>